<evidence type="ECO:0000256" key="7">
    <source>
        <dbReference type="PIRSR" id="PIRSR002854-1"/>
    </source>
</evidence>
<keyword evidence="3" id="KW-0472">Membrane</keyword>
<comment type="similarity">
    <text evidence="6">Belongs to the nlpA lipoprotein family.</text>
</comment>
<keyword evidence="5 6" id="KW-0449">Lipoprotein</keyword>
<dbReference type="Proteomes" id="UP000003529">
    <property type="component" value="Unassembled WGS sequence"/>
</dbReference>
<comment type="subcellular location">
    <subcellularLocation>
        <location evidence="1">Membrane</location>
        <topology evidence="1">Lipid-anchor</topology>
    </subcellularLocation>
</comment>
<dbReference type="Pfam" id="PF03180">
    <property type="entry name" value="Lipoprotein_9"/>
    <property type="match status" value="1"/>
</dbReference>
<dbReference type="PANTHER" id="PTHR30429">
    <property type="entry name" value="D-METHIONINE-BINDING LIPOPROTEIN METQ"/>
    <property type="match status" value="1"/>
</dbReference>
<evidence type="ECO:0000256" key="2">
    <source>
        <dbReference type="ARBA" id="ARBA00022729"/>
    </source>
</evidence>
<sequence length="281" mass="30333">MIVKGVCLMRKFLALAATVILGGALLIAGCGNDNNKQAANNGKQVLKIGATAVPHAEILEQVKPILAKDGIDLQITEFTDYNTPNLALGDKEIDANFFQHVPYMDEFAKAHNLPLVSVGGVHLEPMGLYSRQIKDLKDLPKGAKIAIPNDPTNGGRALLLLQKEGLITLKDSSNILSTIQDITSNPNGYQFVELEAAQIPRSLDDVALAAINTNYALNAGLNPSKDALAIESKDSPYVNIVTVLKGNESDPRIKKLMEALHTPEIKKFIEDKYQGAIVPAF</sequence>
<accession>C4FSR4</accession>
<evidence type="ECO:0000256" key="4">
    <source>
        <dbReference type="ARBA" id="ARBA00023139"/>
    </source>
</evidence>
<dbReference type="EMBL" id="ACIK02000019">
    <property type="protein sequence ID" value="EEP64892.1"/>
    <property type="molecule type" value="Genomic_DNA"/>
</dbReference>
<feature type="chain" id="PRO_5038418277" description="Lipoprotein" evidence="8">
    <location>
        <begin position="17"/>
        <end position="281"/>
    </location>
</feature>
<dbReference type="PIRSF" id="PIRSF002854">
    <property type="entry name" value="MetQ"/>
    <property type="match status" value="1"/>
</dbReference>
<evidence type="ECO:0000256" key="3">
    <source>
        <dbReference type="ARBA" id="ARBA00023136"/>
    </source>
</evidence>
<organism evidence="9 10">
    <name type="scientific">Veillonella dispar ATCC 17748</name>
    <dbReference type="NCBI Taxonomy" id="546273"/>
    <lineage>
        <taxon>Bacteria</taxon>
        <taxon>Bacillati</taxon>
        <taxon>Bacillota</taxon>
        <taxon>Negativicutes</taxon>
        <taxon>Veillonellales</taxon>
        <taxon>Veillonellaceae</taxon>
        <taxon>Veillonella</taxon>
    </lineage>
</organism>
<name>C4FSR4_9FIRM</name>
<evidence type="ECO:0000256" key="5">
    <source>
        <dbReference type="ARBA" id="ARBA00023288"/>
    </source>
</evidence>
<protein>
    <recommendedName>
        <fullName evidence="6">Lipoprotein</fullName>
    </recommendedName>
</protein>
<reference evidence="9" key="1">
    <citation type="submission" date="2009-04" db="EMBL/GenBank/DDBJ databases">
        <authorList>
            <person name="Weinstock G."/>
            <person name="Sodergren E."/>
            <person name="Clifton S."/>
            <person name="Fulton L."/>
            <person name="Fulton B."/>
            <person name="Courtney L."/>
            <person name="Fronick C."/>
            <person name="Harrison M."/>
            <person name="Strong C."/>
            <person name="Farmer C."/>
            <person name="Delahaunty K."/>
            <person name="Markovic C."/>
            <person name="Hall O."/>
            <person name="Minx P."/>
            <person name="Tomlinson C."/>
            <person name="Mitreva M."/>
            <person name="Nelson J."/>
            <person name="Hou S."/>
            <person name="Wollam A."/>
            <person name="Pepin K.H."/>
            <person name="Johnson M."/>
            <person name="Bhonagiri V."/>
            <person name="Nash W.E."/>
            <person name="Warren W."/>
            <person name="Chinwalla A."/>
            <person name="Mardis E.R."/>
            <person name="Wilson R.K."/>
        </authorList>
    </citation>
    <scope>NUCLEOTIDE SEQUENCE [LARGE SCALE GENOMIC DNA]</scope>
    <source>
        <strain evidence="9">ATCC 17748</strain>
    </source>
</reference>
<keyword evidence="4" id="KW-0564">Palmitate</keyword>
<dbReference type="GO" id="GO:0016020">
    <property type="term" value="C:membrane"/>
    <property type="evidence" value="ECO:0007669"/>
    <property type="project" value="UniProtKB-SubCell"/>
</dbReference>
<dbReference type="PANTHER" id="PTHR30429:SF0">
    <property type="entry name" value="METHIONINE-BINDING LIPOPROTEIN METQ"/>
    <property type="match status" value="1"/>
</dbReference>
<dbReference type="AlphaFoldDB" id="C4FSR4"/>
<dbReference type="InterPro" id="IPR004872">
    <property type="entry name" value="Lipoprotein_NlpA"/>
</dbReference>
<feature type="lipid moiety-binding region" description="S-diacylglycerol cysteine" evidence="7">
    <location>
        <position position="30"/>
    </location>
</feature>
<dbReference type="NCBIfam" id="TIGR00363">
    <property type="entry name" value="MetQ/NlpA family lipoprotein"/>
    <property type="match status" value="1"/>
</dbReference>
<evidence type="ECO:0000256" key="6">
    <source>
        <dbReference type="PIRNR" id="PIRNR002854"/>
    </source>
</evidence>
<keyword evidence="10" id="KW-1185">Reference proteome</keyword>
<dbReference type="PROSITE" id="PS51257">
    <property type="entry name" value="PROKAR_LIPOPROTEIN"/>
    <property type="match status" value="1"/>
</dbReference>
<gene>
    <name evidence="9" type="ORF">VEIDISOL_01958</name>
</gene>
<feature type="signal peptide" evidence="8">
    <location>
        <begin position="1"/>
        <end position="16"/>
    </location>
</feature>
<evidence type="ECO:0000256" key="1">
    <source>
        <dbReference type="ARBA" id="ARBA00004635"/>
    </source>
</evidence>
<dbReference type="Gene3D" id="3.40.190.10">
    <property type="entry name" value="Periplasmic binding protein-like II"/>
    <property type="match status" value="2"/>
</dbReference>
<evidence type="ECO:0000313" key="10">
    <source>
        <dbReference type="Proteomes" id="UP000003529"/>
    </source>
</evidence>
<proteinExistence type="inferred from homology"/>
<evidence type="ECO:0000313" key="9">
    <source>
        <dbReference type="EMBL" id="EEP64892.1"/>
    </source>
</evidence>
<dbReference type="SUPFAM" id="SSF53850">
    <property type="entry name" value="Periplasmic binding protein-like II"/>
    <property type="match status" value="1"/>
</dbReference>
<keyword evidence="2 8" id="KW-0732">Signal</keyword>
<dbReference type="HOGENOM" id="CLU_067080_0_0_9"/>
<evidence type="ECO:0000256" key="8">
    <source>
        <dbReference type="SAM" id="SignalP"/>
    </source>
</evidence>
<comment type="caution">
    <text evidence="9">The sequence shown here is derived from an EMBL/GenBank/DDBJ whole genome shotgun (WGS) entry which is preliminary data.</text>
</comment>
<dbReference type="eggNOG" id="COG1464">
    <property type="taxonomic scope" value="Bacteria"/>
</dbReference>
<dbReference type="CDD" id="cd13597">
    <property type="entry name" value="PBP2_lipoprotein_Tp32"/>
    <property type="match status" value="1"/>
</dbReference>